<dbReference type="Proteomes" id="UP000324222">
    <property type="component" value="Unassembled WGS sequence"/>
</dbReference>
<accession>A0A5B7I7M0</accession>
<protein>
    <submittedName>
        <fullName evidence="1">Uncharacterized protein</fullName>
    </submittedName>
</protein>
<gene>
    <name evidence="1" type="ORF">E2C01_071942</name>
</gene>
<comment type="caution">
    <text evidence="1">The sequence shown here is derived from an EMBL/GenBank/DDBJ whole genome shotgun (WGS) entry which is preliminary data.</text>
</comment>
<proteinExistence type="predicted"/>
<reference evidence="1 2" key="1">
    <citation type="submission" date="2019-05" db="EMBL/GenBank/DDBJ databases">
        <title>Another draft genome of Portunus trituberculatus and its Hox gene families provides insights of decapod evolution.</title>
        <authorList>
            <person name="Jeong J.-H."/>
            <person name="Song I."/>
            <person name="Kim S."/>
            <person name="Choi T."/>
            <person name="Kim D."/>
            <person name="Ryu S."/>
            <person name="Kim W."/>
        </authorList>
    </citation>
    <scope>NUCLEOTIDE SEQUENCE [LARGE SCALE GENOMIC DNA]</scope>
    <source>
        <tissue evidence="1">Muscle</tissue>
    </source>
</reference>
<sequence length="87" mass="9400">MVEAPQPSRIAASRIWQPLKNRVGEWGAALWCRGSEGGGEGCLCRPGIGDNYIQHGPINAGLLNYKSWRAGGEEGEDTEEEGEGEED</sequence>
<dbReference type="AlphaFoldDB" id="A0A5B7I7M0"/>
<evidence type="ECO:0000313" key="2">
    <source>
        <dbReference type="Proteomes" id="UP000324222"/>
    </source>
</evidence>
<keyword evidence="2" id="KW-1185">Reference proteome</keyword>
<dbReference type="EMBL" id="VSRR010045986">
    <property type="protein sequence ID" value="MPC77487.1"/>
    <property type="molecule type" value="Genomic_DNA"/>
</dbReference>
<evidence type="ECO:0000313" key="1">
    <source>
        <dbReference type="EMBL" id="MPC77487.1"/>
    </source>
</evidence>
<name>A0A5B7I7M0_PORTR</name>
<organism evidence="1 2">
    <name type="scientific">Portunus trituberculatus</name>
    <name type="common">Swimming crab</name>
    <name type="synonym">Neptunus trituberculatus</name>
    <dbReference type="NCBI Taxonomy" id="210409"/>
    <lineage>
        <taxon>Eukaryota</taxon>
        <taxon>Metazoa</taxon>
        <taxon>Ecdysozoa</taxon>
        <taxon>Arthropoda</taxon>
        <taxon>Crustacea</taxon>
        <taxon>Multicrustacea</taxon>
        <taxon>Malacostraca</taxon>
        <taxon>Eumalacostraca</taxon>
        <taxon>Eucarida</taxon>
        <taxon>Decapoda</taxon>
        <taxon>Pleocyemata</taxon>
        <taxon>Brachyura</taxon>
        <taxon>Eubrachyura</taxon>
        <taxon>Portunoidea</taxon>
        <taxon>Portunidae</taxon>
        <taxon>Portuninae</taxon>
        <taxon>Portunus</taxon>
    </lineage>
</organism>